<evidence type="ECO:0000256" key="12">
    <source>
        <dbReference type="ARBA" id="ARBA00042630"/>
    </source>
</evidence>
<dbReference type="InterPro" id="IPR000812">
    <property type="entry name" value="TFIIB"/>
</dbReference>
<keyword evidence="10" id="KW-0539">Nucleus</keyword>
<evidence type="ECO:0000256" key="15">
    <source>
        <dbReference type="SAM" id="MobiDB-lite"/>
    </source>
</evidence>
<dbReference type="PROSITE" id="PS51134">
    <property type="entry name" value="ZF_TFIIB"/>
    <property type="match status" value="1"/>
</dbReference>
<evidence type="ECO:0000256" key="7">
    <source>
        <dbReference type="ARBA" id="ARBA00023015"/>
    </source>
</evidence>
<evidence type="ECO:0000256" key="4">
    <source>
        <dbReference type="ARBA" id="ARBA00022737"/>
    </source>
</evidence>
<reference evidence="17" key="1">
    <citation type="journal article" date="2023" name="Science">
        <title>Genome structures resolve the early diversification of teleost fishes.</title>
        <authorList>
            <person name="Parey E."/>
            <person name="Louis A."/>
            <person name="Montfort J."/>
            <person name="Bouchez O."/>
            <person name="Roques C."/>
            <person name="Iampietro C."/>
            <person name="Lluch J."/>
            <person name="Castinel A."/>
            <person name="Donnadieu C."/>
            <person name="Desvignes T."/>
            <person name="Floi Bucao C."/>
            <person name="Jouanno E."/>
            <person name="Wen M."/>
            <person name="Mejri S."/>
            <person name="Dirks R."/>
            <person name="Jansen H."/>
            <person name="Henkel C."/>
            <person name="Chen W.J."/>
            <person name="Zahm M."/>
            <person name="Cabau C."/>
            <person name="Klopp C."/>
            <person name="Thompson A.W."/>
            <person name="Robinson-Rechavi M."/>
            <person name="Braasch I."/>
            <person name="Lecointre G."/>
            <person name="Bobe J."/>
            <person name="Postlethwait J.H."/>
            <person name="Berthelot C."/>
            <person name="Roest Crollius H."/>
            <person name="Guiguen Y."/>
        </authorList>
    </citation>
    <scope>NUCLEOTIDE SEQUENCE</scope>
    <source>
        <strain evidence="17">WJC10195</strain>
    </source>
</reference>
<dbReference type="AlphaFoldDB" id="A0A9Q1EXY6"/>
<dbReference type="Gene3D" id="1.10.472.10">
    <property type="entry name" value="Cyclin-like"/>
    <property type="match status" value="2"/>
</dbReference>
<evidence type="ECO:0000256" key="11">
    <source>
        <dbReference type="ARBA" id="ARBA00039848"/>
    </source>
</evidence>
<dbReference type="SUPFAM" id="SSF57783">
    <property type="entry name" value="Zinc beta-ribbon"/>
    <property type="match status" value="1"/>
</dbReference>
<dbReference type="GO" id="GO:0005634">
    <property type="term" value="C:nucleus"/>
    <property type="evidence" value="ECO:0007669"/>
    <property type="project" value="UniProtKB-SubCell"/>
</dbReference>
<keyword evidence="5 14" id="KW-0863">Zinc-finger</keyword>
<evidence type="ECO:0000256" key="3">
    <source>
        <dbReference type="ARBA" id="ARBA00022723"/>
    </source>
</evidence>
<sequence length="490" mass="54025">MASGKTCPDCGSSTLVDDSLYSESQLVCTDCGSVVSHGLLTSTRSEEIQGTDVRYRDSTAVDKQPCHNQIRGLQRVRALCRILRFPRVIEESAESLFGRAYEHPSFLHVSLQKKEVLGGSCVLLSSRLHNWPIAMGTICSLLEAGEHAVGAVYSELVKILNVEAPTSSITCRLESHCNQYKLSPGEVQKEFSESTASLVARASQLVELAAETWLVTGRHPVHILAAVVYLAWLSLNPCKARLAVPLARFCRMAKVRMPGNARLRVTELKEVLCRLGKELPWLRGATVEPRTVPTLTGDILKYRLLLMRKAMRSFKSELLPPPPDPDPEACPDPDVHLDPDAEGPLSSPRDTQVTAPEEEEEEEGTIGSGKSPPSAMQTQASNLPGREFSRSSSEHLQGQAPPSGDANPNGDFHLDSRHGPAPEEHWAKRHLFVPPCARNPPRKKRRMEGMGPAVTGYEEISDSEIEGYLRTPQEMVEFAEMQRQLTSTDR</sequence>
<evidence type="ECO:0000256" key="6">
    <source>
        <dbReference type="ARBA" id="ARBA00022833"/>
    </source>
</evidence>
<comment type="similarity">
    <text evidence="2">Belongs to the TFIIB family.</text>
</comment>
<comment type="caution">
    <text evidence="17">The sequence shown here is derived from an EMBL/GenBank/DDBJ whole genome shotgun (WGS) entry which is preliminary data.</text>
</comment>
<dbReference type="GO" id="GO:0070897">
    <property type="term" value="P:transcription preinitiation complex assembly"/>
    <property type="evidence" value="ECO:0007669"/>
    <property type="project" value="InterPro"/>
</dbReference>
<dbReference type="EMBL" id="JAINUF010000011">
    <property type="protein sequence ID" value="KAJ8347100.1"/>
    <property type="molecule type" value="Genomic_DNA"/>
</dbReference>
<keyword evidence="4" id="KW-0677">Repeat</keyword>
<keyword evidence="9" id="KW-0804">Transcription</keyword>
<keyword evidence="7" id="KW-0805">Transcription regulation</keyword>
<evidence type="ECO:0000256" key="9">
    <source>
        <dbReference type="ARBA" id="ARBA00023163"/>
    </source>
</evidence>
<keyword evidence="8" id="KW-0010">Activator</keyword>
<gene>
    <name evidence="17" type="ORF">SKAU_G00285010</name>
</gene>
<keyword evidence="3" id="KW-0479">Metal-binding</keyword>
<feature type="region of interest" description="Disordered" evidence="15">
    <location>
        <begin position="316"/>
        <end position="458"/>
    </location>
</feature>
<keyword evidence="6" id="KW-0862">Zinc</keyword>
<dbReference type="SUPFAM" id="SSF47954">
    <property type="entry name" value="Cyclin-like"/>
    <property type="match status" value="2"/>
</dbReference>
<dbReference type="GO" id="GO:0097550">
    <property type="term" value="C:transcription preinitiation complex"/>
    <property type="evidence" value="ECO:0007669"/>
    <property type="project" value="TreeGrafter"/>
</dbReference>
<dbReference type="InterPro" id="IPR013137">
    <property type="entry name" value="Znf_TFIIB"/>
</dbReference>
<dbReference type="OrthoDB" id="2121711at2759"/>
<comment type="function">
    <text evidence="13">General activator of RNA polymerase III transcription. Factor exclusively required for RNA polymerase III transcription of genes with promoter elements upstream of the initiation sites. Contributes to the regulation of gene expression; functions as activator in the absence of oxidative stress. Down-regulates expression of target genes in response to oxidative stress. Overexpression protects cells against apoptosis in response to oxidative stress.</text>
</comment>
<feature type="domain" description="TFIIB-type" evidence="16">
    <location>
        <begin position="3"/>
        <end position="36"/>
    </location>
</feature>
<dbReference type="GO" id="GO:0008270">
    <property type="term" value="F:zinc ion binding"/>
    <property type="evidence" value="ECO:0007669"/>
    <property type="project" value="UniProtKB-KW"/>
</dbReference>
<evidence type="ECO:0000256" key="14">
    <source>
        <dbReference type="PROSITE-ProRule" id="PRU00469"/>
    </source>
</evidence>
<evidence type="ECO:0000313" key="18">
    <source>
        <dbReference type="Proteomes" id="UP001152622"/>
    </source>
</evidence>
<dbReference type="Pfam" id="PF21886">
    <property type="entry name" value="BRF2-like_C_cyclin_rpt"/>
    <property type="match status" value="1"/>
</dbReference>
<dbReference type="PANTHER" id="PTHR11618">
    <property type="entry name" value="TRANSCRIPTION INITIATION FACTOR IIB-RELATED"/>
    <property type="match status" value="1"/>
</dbReference>
<protein>
    <recommendedName>
        <fullName evidence="11">Transcription factor IIIB 50 kDa subunit</fullName>
    </recommendedName>
    <alternativeName>
        <fullName evidence="12">B-related factor 2</fullName>
    </alternativeName>
</protein>
<comment type="subcellular location">
    <subcellularLocation>
        <location evidence="1">Nucleus</location>
    </subcellularLocation>
</comment>
<evidence type="ECO:0000313" key="17">
    <source>
        <dbReference type="EMBL" id="KAJ8347100.1"/>
    </source>
</evidence>
<proteinExistence type="inferred from homology"/>
<name>A0A9Q1EXY6_SYNKA</name>
<accession>A0A9Q1EXY6</accession>
<dbReference type="Proteomes" id="UP001152622">
    <property type="component" value="Chromosome 11"/>
</dbReference>
<organism evidence="17 18">
    <name type="scientific">Synaphobranchus kaupii</name>
    <name type="common">Kaup's arrowtooth eel</name>
    <dbReference type="NCBI Taxonomy" id="118154"/>
    <lineage>
        <taxon>Eukaryota</taxon>
        <taxon>Metazoa</taxon>
        <taxon>Chordata</taxon>
        <taxon>Craniata</taxon>
        <taxon>Vertebrata</taxon>
        <taxon>Euteleostomi</taxon>
        <taxon>Actinopterygii</taxon>
        <taxon>Neopterygii</taxon>
        <taxon>Teleostei</taxon>
        <taxon>Anguilliformes</taxon>
        <taxon>Synaphobranchidae</taxon>
        <taxon>Synaphobranchus</taxon>
    </lineage>
</organism>
<keyword evidence="18" id="KW-1185">Reference proteome</keyword>
<feature type="compositionally biased region" description="Basic and acidic residues" evidence="15">
    <location>
        <begin position="412"/>
        <end position="426"/>
    </location>
</feature>
<evidence type="ECO:0000256" key="1">
    <source>
        <dbReference type="ARBA" id="ARBA00004123"/>
    </source>
</evidence>
<dbReference type="GO" id="GO:0017025">
    <property type="term" value="F:TBP-class protein binding"/>
    <property type="evidence" value="ECO:0007669"/>
    <property type="project" value="TreeGrafter"/>
</dbReference>
<evidence type="ECO:0000256" key="13">
    <source>
        <dbReference type="ARBA" id="ARBA00045875"/>
    </source>
</evidence>
<evidence type="ECO:0000256" key="2">
    <source>
        <dbReference type="ARBA" id="ARBA00010857"/>
    </source>
</evidence>
<dbReference type="Pfam" id="PF08271">
    <property type="entry name" value="Zn_Ribbon_TF"/>
    <property type="match status" value="1"/>
</dbReference>
<dbReference type="Gene3D" id="2.20.25.10">
    <property type="match status" value="1"/>
</dbReference>
<evidence type="ECO:0000256" key="10">
    <source>
        <dbReference type="ARBA" id="ARBA00023242"/>
    </source>
</evidence>
<dbReference type="PANTHER" id="PTHR11618:SF5">
    <property type="entry name" value="TRANSCRIPTION FACTOR IIIB 50 KDA SUBUNIT"/>
    <property type="match status" value="1"/>
</dbReference>
<evidence type="ECO:0000256" key="8">
    <source>
        <dbReference type="ARBA" id="ARBA00023159"/>
    </source>
</evidence>
<evidence type="ECO:0000259" key="16">
    <source>
        <dbReference type="PROSITE" id="PS51134"/>
    </source>
</evidence>
<evidence type="ECO:0000256" key="5">
    <source>
        <dbReference type="ARBA" id="ARBA00022771"/>
    </source>
</evidence>
<dbReference type="InterPro" id="IPR036915">
    <property type="entry name" value="Cyclin-like_sf"/>
</dbReference>
<dbReference type="InterPro" id="IPR054078">
    <property type="entry name" value="BRF2-like_C"/>
</dbReference>